<comment type="caution">
    <text evidence="3">The sequence shown here is derived from an EMBL/GenBank/DDBJ whole genome shotgun (WGS) entry which is preliminary data.</text>
</comment>
<proteinExistence type="predicted"/>
<evidence type="ECO:0000313" key="4">
    <source>
        <dbReference type="Proteomes" id="UP000636709"/>
    </source>
</evidence>
<dbReference type="InterPro" id="IPR036047">
    <property type="entry name" value="F-box-like_dom_sf"/>
</dbReference>
<dbReference type="CDD" id="cd22160">
    <property type="entry name" value="F-box_AtFBL13-like"/>
    <property type="match status" value="1"/>
</dbReference>
<dbReference type="OrthoDB" id="679628at2759"/>
<dbReference type="Proteomes" id="UP000636709">
    <property type="component" value="Unassembled WGS sequence"/>
</dbReference>
<accession>A0A835F3D5</accession>
<feature type="region of interest" description="Disordered" evidence="1">
    <location>
        <begin position="1"/>
        <end position="20"/>
    </location>
</feature>
<dbReference type="AlphaFoldDB" id="A0A835F3D5"/>
<dbReference type="InterPro" id="IPR053781">
    <property type="entry name" value="F-box_AtFBL13-like"/>
</dbReference>
<gene>
    <name evidence="3" type="ORF">HU200_019509</name>
</gene>
<dbReference type="InterPro" id="IPR001810">
    <property type="entry name" value="F-box_dom"/>
</dbReference>
<dbReference type="Gene3D" id="3.80.10.10">
    <property type="entry name" value="Ribonuclease Inhibitor"/>
    <property type="match status" value="1"/>
</dbReference>
<dbReference type="InterPro" id="IPR053197">
    <property type="entry name" value="F-box_SCFL_complex_component"/>
</dbReference>
<feature type="domain" description="F-box" evidence="2">
    <location>
        <begin position="31"/>
        <end position="68"/>
    </location>
</feature>
<protein>
    <recommendedName>
        <fullName evidence="2">F-box domain-containing protein</fullName>
    </recommendedName>
</protein>
<dbReference type="InterPro" id="IPR032675">
    <property type="entry name" value="LRR_dom_sf"/>
</dbReference>
<dbReference type="PANTHER" id="PTHR34223:SF40">
    <property type="entry name" value="OS08G0197800 PROTEIN"/>
    <property type="match status" value="1"/>
</dbReference>
<dbReference type="SUPFAM" id="SSF81383">
    <property type="entry name" value="F-box domain"/>
    <property type="match status" value="1"/>
</dbReference>
<dbReference type="EMBL" id="JACEFO010001646">
    <property type="protein sequence ID" value="KAF8727014.1"/>
    <property type="molecule type" value="Genomic_DNA"/>
</dbReference>
<organism evidence="3 4">
    <name type="scientific">Digitaria exilis</name>
    <dbReference type="NCBI Taxonomy" id="1010633"/>
    <lineage>
        <taxon>Eukaryota</taxon>
        <taxon>Viridiplantae</taxon>
        <taxon>Streptophyta</taxon>
        <taxon>Embryophyta</taxon>
        <taxon>Tracheophyta</taxon>
        <taxon>Spermatophyta</taxon>
        <taxon>Magnoliopsida</taxon>
        <taxon>Liliopsida</taxon>
        <taxon>Poales</taxon>
        <taxon>Poaceae</taxon>
        <taxon>PACMAD clade</taxon>
        <taxon>Panicoideae</taxon>
        <taxon>Panicodae</taxon>
        <taxon>Paniceae</taxon>
        <taxon>Anthephorinae</taxon>
        <taxon>Digitaria</taxon>
    </lineage>
</organism>
<sequence length="428" mass="48766">MLDETPAKKPKPCSAGDTSGGDTAAALVDRLSALPDAMLHHVMSFLRAWEVASTCVLARRWRHLWASTPCVDLRVWRLGRHSVPPEDFARFVYRFLLERDESAPVDTLRLLSEPPCREPYGRRQSPSPEEGVADYNGRDVDMWSHAAIKRKARVIQFTRHPKAEDISDFEHVNMVSCHLKVLVLAECLLRDRMLRQLPFQCPSLEVLDLKDYLLEGHEISSASLKSLTIIQCRITEDEDLTMAAPNLLSLHCVTPPHRAPLFENMGSLATATVVLDDCFLHDGYEYKYKDIHHDVVDECNDSNSDCSPAEDLNYCSDSCSDASTCEYCEILTDSEDEQCVSFLQHSPNLERLFLEIKLYDDDPEDEMEDSAKLAGRSFACAHLKMVKIKCWKDKYKVHLLADLFTNNGIPVEKIYVRQQSTCHYIEPW</sequence>
<name>A0A835F3D5_9POAL</name>
<evidence type="ECO:0000256" key="1">
    <source>
        <dbReference type="SAM" id="MobiDB-lite"/>
    </source>
</evidence>
<dbReference type="PANTHER" id="PTHR34223">
    <property type="entry name" value="OS11G0201299 PROTEIN"/>
    <property type="match status" value="1"/>
</dbReference>
<evidence type="ECO:0000259" key="2">
    <source>
        <dbReference type="Pfam" id="PF00646"/>
    </source>
</evidence>
<keyword evidence="4" id="KW-1185">Reference proteome</keyword>
<dbReference type="Pfam" id="PF00646">
    <property type="entry name" value="F-box"/>
    <property type="match status" value="1"/>
</dbReference>
<reference evidence="3" key="1">
    <citation type="submission" date="2020-07" db="EMBL/GenBank/DDBJ databases">
        <title>Genome sequence and genetic diversity analysis of an under-domesticated orphan crop, white fonio (Digitaria exilis).</title>
        <authorList>
            <person name="Bennetzen J.L."/>
            <person name="Chen S."/>
            <person name="Ma X."/>
            <person name="Wang X."/>
            <person name="Yssel A.E.J."/>
            <person name="Chaluvadi S.R."/>
            <person name="Johnson M."/>
            <person name="Gangashetty P."/>
            <person name="Hamidou F."/>
            <person name="Sanogo M.D."/>
            <person name="Zwaenepoel A."/>
            <person name="Wallace J."/>
            <person name="Van De Peer Y."/>
            <person name="Van Deynze A."/>
        </authorList>
    </citation>
    <scope>NUCLEOTIDE SEQUENCE</scope>
    <source>
        <tissue evidence="3">Leaves</tissue>
    </source>
</reference>
<evidence type="ECO:0000313" key="3">
    <source>
        <dbReference type="EMBL" id="KAF8727014.1"/>
    </source>
</evidence>
<dbReference type="SUPFAM" id="SSF52047">
    <property type="entry name" value="RNI-like"/>
    <property type="match status" value="1"/>
</dbReference>